<dbReference type="RefSeq" id="WP_117368596.1">
    <property type="nucleotide sequence ID" value="NZ_CP027033.1"/>
</dbReference>
<feature type="compositionally biased region" description="Basic and acidic residues" evidence="1">
    <location>
        <begin position="145"/>
        <end position="157"/>
    </location>
</feature>
<evidence type="ECO:0000256" key="2">
    <source>
        <dbReference type="SAM" id="Phobius"/>
    </source>
</evidence>
<feature type="compositionally biased region" description="Basic residues" evidence="1">
    <location>
        <begin position="116"/>
        <end position="132"/>
    </location>
</feature>
<evidence type="ECO:0000256" key="1">
    <source>
        <dbReference type="SAM" id="MobiDB-lite"/>
    </source>
</evidence>
<evidence type="ECO:0000313" key="4">
    <source>
        <dbReference type="EMBL" id="AXR81881.1"/>
    </source>
</evidence>
<dbReference type="GeneID" id="37642365"/>
<protein>
    <submittedName>
        <fullName evidence="4">Chaperone protein DnaJ</fullName>
    </submittedName>
</protein>
<dbReference type="SMART" id="SM00271">
    <property type="entry name" value="DnaJ"/>
    <property type="match status" value="1"/>
</dbReference>
<organism evidence="4 5">
    <name type="scientific">Natrarchaeobaculum sulfurireducens</name>
    <dbReference type="NCBI Taxonomy" id="2044521"/>
    <lineage>
        <taxon>Archaea</taxon>
        <taxon>Methanobacteriati</taxon>
        <taxon>Methanobacteriota</taxon>
        <taxon>Stenosarchaea group</taxon>
        <taxon>Halobacteria</taxon>
        <taxon>Halobacteriales</taxon>
        <taxon>Natrialbaceae</taxon>
        <taxon>Natrarchaeobaculum</taxon>
    </lineage>
</organism>
<dbReference type="GO" id="GO:0071218">
    <property type="term" value="P:cellular response to misfolded protein"/>
    <property type="evidence" value="ECO:0007669"/>
    <property type="project" value="TreeGrafter"/>
</dbReference>
<keyword evidence="2" id="KW-0812">Transmembrane</keyword>
<feature type="transmembrane region" description="Helical" evidence="2">
    <location>
        <begin position="271"/>
        <end position="296"/>
    </location>
</feature>
<dbReference type="PANTHER" id="PTHR43908:SF3">
    <property type="entry name" value="AT29763P-RELATED"/>
    <property type="match status" value="1"/>
</dbReference>
<proteinExistence type="predicted"/>
<dbReference type="Gene3D" id="1.10.287.110">
    <property type="entry name" value="DnaJ domain"/>
    <property type="match status" value="1"/>
</dbReference>
<dbReference type="PANTHER" id="PTHR43908">
    <property type="entry name" value="AT29763P-RELATED"/>
    <property type="match status" value="1"/>
</dbReference>
<dbReference type="PROSITE" id="PS50076">
    <property type="entry name" value="DNAJ_2"/>
    <property type="match status" value="1"/>
</dbReference>
<dbReference type="Pfam" id="PF00226">
    <property type="entry name" value="DnaJ"/>
    <property type="match status" value="1"/>
</dbReference>
<feature type="domain" description="J" evidence="3">
    <location>
        <begin position="4"/>
        <end position="68"/>
    </location>
</feature>
<feature type="compositionally biased region" description="Polar residues" evidence="1">
    <location>
        <begin position="135"/>
        <end position="144"/>
    </location>
</feature>
<dbReference type="InterPro" id="IPR051100">
    <property type="entry name" value="DnaJ_subfamily_B/C"/>
</dbReference>
<feature type="transmembrane region" description="Helical" evidence="2">
    <location>
        <begin position="246"/>
        <end position="265"/>
    </location>
</feature>
<dbReference type="Proteomes" id="UP000258613">
    <property type="component" value="Chromosome"/>
</dbReference>
<dbReference type="InterPro" id="IPR018253">
    <property type="entry name" value="DnaJ_domain_CS"/>
</dbReference>
<dbReference type="OrthoDB" id="11397at2157"/>
<gene>
    <name evidence="4" type="ORF">AArcMg_1874</name>
</gene>
<keyword evidence="2" id="KW-0472">Membrane</keyword>
<dbReference type="PRINTS" id="PR00625">
    <property type="entry name" value="JDOMAIN"/>
</dbReference>
<dbReference type="CDD" id="cd06257">
    <property type="entry name" value="DnaJ"/>
    <property type="match status" value="1"/>
</dbReference>
<name>A0A346PQT6_9EURY</name>
<dbReference type="KEGG" id="nag:AArcMg_1874"/>
<dbReference type="SUPFAM" id="SSF46565">
    <property type="entry name" value="Chaperone J-domain"/>
    <property type="match status" value="1"/>
</dbReference>
<keyword evidence="2" id="KW-1133">Transmembrane helix</keyword>
<dbReference type="PROSITE" id="PS00636">
    <property type="entry name" value="DNAJ_1"/>
    <property type="match status" value="1"/>
</dbReference>
<evidence type="ECO:0000259" key="3">
    <source>
        <dbReference type="PROSITE" id="PS50076"/>
    </source>
</evidence>
<dbReference type="AlphaFoldDB" id="A0A346PQT6"/>
<accession>A0A346PQT6</accession>
<feature type="compositionally biased region" description="Basic and acidic residues" evidence="1">
    <location>
        <begin position="76"/>
        <end position="85"/>
    </location>
</feature>
<evidence type="ECO:0000313" key="5">
    <source>
        <dbReference type="Proteomes" id="UP000258613"/>
    </source>
</evidence>
<dbReference type="GO" id="GO:0030544">
    <property type="term" value="F:Hsp70 protein binding"/>
    <property type="evidence" value="ECO:0007669"/>
    <property type="project" value="TreeGrafter"/>
</dbReference>
<keyword evidence="5" id="KW-1185">Reference proteome</keyword>
<dbReference type="EMBL" id="CP027033">
    <property type="protein sequence ID" value="AXR81881.1"/>
    <property type="molecule type" value="Genomic_DNA"/>
</dbReference>
<dbReference type="InterPro" id="IPR036869">
    <property type="entry name" value="J_dom_sf"/>
</dbReference>
<dbReference type="InterPro" id="IPR001623">
    <property type="entry name" value="DnaJ_domain"/>
</dbReference>
<feature type="region of interest" description="Disordered" evidence="1">
    <location>
        <begin position="76"/>
        <end position="169"/>
    </location>
</feature>
<sequence>MGETYYEILEVAPDASREEIRSAYRERVLETHPDHNDAPDAADAFKRVSQANAVLTDETERARYDRLGHDAYVRFIDGSEERSPSDDPQAAAERVRSTDSASGGGHGSRGRGESHHARHRRERRRRTARRRASGNWPSGTTDASTRSDDSKTTHSGEDTTTSSDGMADDGGSTFQYAVHNWDGEVSLERDRRPLTQTTAVTLGCLWLLYPAFVASSLTAAFPLAVNAVVATCTLGIVAYLLTWPRIAAVTFGSWSLLIPVGLVAFDVSSPLSVVGLVALGFTWIPFGYAIGLWWALRP</sequence>
<reference evidence="5" key="1">
    <citation type="submission" date="2018-02" db="EMBL/GenBank/DDBJ databases">
        <title>Phenotypic and genomic properties of facultatively anaerobic sulfur-reducing natronoarchaea from hypersaline soda lakes.</title>
        <authorList>
            <person name="Sorokin D.Y."/>
            <person name="Kublanov I.V."/>
            <person name="Roman P."/>
            <person name="Sinninghe Damste J.S."/>
            <person name="Golyshin P.N."/>
            <person name="Rojo D."/>
            <person name="Ciordia S."/>
            <person name="Mena M.D.C."/>
            <person name="Ferrer M."/>
            <person name="Messina E."/>
            <person name="Smedile F."/>
            <person name="La Spada G."/>
            <person name="La Cono V."/>
            <person name="Yakimov M.M."/>
        </authorList>
    </citation>
    <scope>NUCLEOTIDE SEQUENCE [LARGE SCALE GENOMIC DNA]</scope>
    <source>
        <strain evidence="5">AArc-Mg</strain>
    </source>
</reference>